<dbReference type="InterPro" id="IPR038218">
    <property type="entry name" value="YuzD-like_sp"/>
</dbReference>
<keyword evidence="2" id="KW-1185">Reference proteome</keyword>
<reference evidence="1 2" key="1">
    <citation type="submission" date="2022-10" db="EMBL/GenBank/DDBJ databases">
        <title>Draft genome assembly of moderately radiation resistant bacterium Metabacillus halosaccharovorans.</title>
        <authorList>
            <person name="Pal S."/>
            <person name="Gopinathan A."/>
        </authorList>
    </citation>
    <scope>NUCLEOTIDE SEQUENCE [LARGE SCALE GENOMIC DNA]</scope>
    <source>
        <strain evidence="1 2">VITHBRA001</strain>
    </source>
</reference>
<dbReference type="Gene3D" id="3.40.30.30">
    <property type="entry name" value="Hypothetical protein sa0798"/>
    <property type="match status" value="1"/>
</dbReference>
<dbReference type="PIRSF" id="PIRSF010603">
    <property type="entry name" value="UCP010603"/>
    <property type="match status" value="1"/>
</dbReference>
<dbReference type="EMBL" id="JAOYEY010000043">
    <property type="protein sequence ID" value="MCV9886857.1"/>
    <property type="molecule type" value="Genomic_DNA"/>
</dbReference>
<protein>
    <submittedName>
        <fullName evidence="1">YuzD family protein</fullName>
    </submittedName>
</protein>
<gene>
    <name evidence="1" type="ORF">OIH86_14560</name>
</gene>
<evidence type="ECO:0000313" key="1">
    <source>
        <dbReference type="EMBL" id="MCV9886857.1"/>
    </source>
</evidence>
<dbReference type="InterPro" id="IPR009190">
    <property type="entry name" value="DUF1462"/>
</dbReference>
<dbReference type="SUPFAM" id="SSF52833">
    <property type="entry name" value="Thioredoxin-like"/>
    <property type="match status" value="1"/>
</dbReference>
<dbReference type="Proteomes" id="UP001526147">
    <property type="component" value="Unassembled WGS sequence"/>
</dbReference>
<proteinExistence type="predicted"/>
<comment type="caution">
    <text evidence="1">The sequence shown here is derived from an EMBL/GenBank/DDBJ whole genome shotgun (WGS) entry which is preliminary data.</text>
</comment>
<name>A0ABT3DJM7_9BACI</name>
<accession>A0ABT3DJM7</accession>
<sequence length="118" mass="13598">MEYNGEKSGGVRVKKVEISVYGAEVLCPSCVNLPSAKETYEWLDAALKRKFNNQPFHITYIDIDKPQHDEEKQEFVQKILDDEYFYPLVVIEGKVVGEGSPRLKTIYEEMARYGYVGQ</sequence>
<dbReference type="InterPro" id="IPR036249">
    <property type="entry name" value="Thioredoxin-like_sf"/>
</dbReference>
<dbReference type="Pfam" id="PF07315">
    <property type="entry name" value="DUF1462"/>
    <property type="match status" value="1"/>
</dbReference>
<organism evidence="1 2">
    <name type="scientific">Metabacillus halosaccharovorans</name>
    <dbReference type="NCBI Taxonomy" id="930124"/>
    <lineage>
        <taxon>Bacteria</taxon>
        <taxon>Bacillati</taxon>
        <taxon>Bacillota</taxon>
        <taxon>Bacilli</taxon>
        <taxon>Bacillales</taxon>
        <taxon>Bacillaceae</taxon>
        <taxon>Metabacillus</taxon>
    </lineage>
</organism>
<evidence type="ECO:0000313" key="2">
    <source>
        <dbReference type="Proteomes" id="UP001526147"/>
    </source>
</evidence>